<dbReference type="KEGG" id="acru:HHL28_07795"/>
<dbReference type="AlphaFoldDB" id="A0A858RBI7"/>
<sequence length="230" mass="24402">MLGAKVTDLWYSVTAGAALPSPSAVAEGGAVQSLPLDRPAAPVEGAPTQVAESKPAEHAAPPAPATPPAPAAQAPAPAAPAGGSQPSAAGQTFSPTELELLQRLQERREQLDQRGRELDQREAMLAAAEQRFDQKIAELQKLRGEIQGLLRQVSEEQATQLDSLVKIYEAMKPADAAKIFNDLDNTVLLNVISRMKEGKTAPILAAMESKRAQQVTILLAERKKLPAVPE</sequence>
<accession>A0A858RBI7</accession>
<evidence type="ECO:0000256" key="2">
    <source>
        <dbReference type="SAM" id="MobiDB-lite"/>
    </source>
</evidence>
<keyword evidence="4" id="KW-1185">Reference proteome</keyword>
<reference evidence="3" key="1">
    <citation type="submission" date="2020-04" db="EMBL/GenBank/DDBJ databases">
        <title>A desert anoxygenic phototrophic bacterium fixes CO2 using RubisCO under aerobic conditions.</title>
        <authorList>
            <person name="Tang K."/>
        </authorList>
    </citation>
    <scope>NUCLEOTIDE SEQUENCE [LARGE SCALE GENOMIC DNA]</scope>
    <source>
        <strain evidence="3">MIMtkB3</strain>
    </source>
</reference>
<evidence type="ECO:0008006" key="5">
    <source>
        <dbReference type="Google" id="ProtNLM"/>
    </source>
</evidence>
<evidence type="ECO:0000256" key="1">
    <source>
        <dbReference type="SAM" id="Coils"/>
    </source>
</evidence>
<evidence type="ECO:0000313" key="4">
    <source>
        <dbReference type="Proteomes" id="UP000501891"/>
    </source>
</evidence>
<feature type="region of interest" description="Disordered" evidence="2">
    <location>
        <begin position="20"/>
        <end position="91"/>
    </location>
</feature>
<feature type="compositionally biased region" description="Low complexity" evidence="2">
    <location>
        <begin position="71"/>
        <end position="91"/>
    </location>
</feature>
<keyword evidence="1" id="KW-0175">Coiled coil</keyword>
<feature type="compositionally biased region" description="Pro residues" evidence="2">
    <location>
        <begin position="61"/>
        <end position="70"/>
    </location>
</feature>
<proteinExistence type="predicted"/>
<gene>
    <name evidence="3" type="ORF">HHL28_07795</name>
</gene>
<dbReference type="SUPFAM" id="SSF158791">
    <property type="entry name" value="MgtE N-terminal domain-like"/>
    <property type="match status" value="1"/>
</dbReference>
<evidence type="ECO:0000313" key="3">
    <source>
        <dbReference type="EMBL" id="QJE74825.1"/>
    </source>
</evidence>
<dbReference type="Proteomes" id="UP000501891">
    <property type="component" value="Chromosome"/>
</dbReference>
<feature type="coiled-coil region" evidence="1">
    <location>
        <begin position="101"/>
        <end position="159"/>
    </location>
</feature>
<dbReference type="EMBL" id="CP051775">
    <property type="protein sequence ID" value="QJE74825.1"/>
    <property type="molecule type" value="Genomic_DNA"/>
</dbReference>
<protein>
    <recommendedName>
        <fullName evidence="5">Magnesium transporter MgtE intracellular domain-containing protein</fullName>
    </recommendedName>
</protein>
<organism evidence="3 4">
    <name type="scientific">Aerophototrophica crusticola</name>
    <dbReference type="NCBI Taxonomy" id="1709002"/>
    <lineage>
        <taxon>Bacteria</taxon>
        <taxon>Pseudomonadati</taxon>
        <taxon>Pseudomonadota</taxon>
        <taxon>Alphaproteobacteria</taxon>
        <taxon>Rhodospirillales</taxon>
        <taxon>Rhodospirillaceae</taxon>
        <taxon>Aerophototrophica</taxon>
    </lineage>
</organism>
<name>A0A858RBI7_9PROT</name>